<keyword evidence="3" id="KW-0813">Transport</keyword>
<keyword evidence="9" id="KW-0472">Membrane</keyword>
<dbReference type="PANTHER" id="PTHR33446:SF2">
    <property type="entry name" value="PROTEIN TONB"/>
    <property type="match status" value="1"/>
</dbReference>
<dbReference type="Proteomes" id="UP000017831">
    <property type="component" value="Unassembled WGS sequence"/>
</dbReference>
<dbReference type="NCBIfam" id="TIGR01352">
    <property type="entry name" value="tonB_Cterm"/>
    <property type="match status" value="1"/>
</dbReference>
<evidence type="ECO:0000256" key="7">
    <source>
        <dbReference type="ARBA" id="ARBA00022927"/>
    </source>
</evidence>
<dbReference type="PATRIC" id="fig|1121098.3.peg.1933"/>
<evidence type="ECO:0000256" key="10">
    <source>
        <dbReference type="SAM" id="SignalP"/>
    </source>
</evidence>
<dbReference type="InterPro" id="IPR006260">
    <property type="entry name" value="TonB/TolA_C"/>
</dbReference>
<evidence type="ECO:0000259" key="11">
    <source>
        <dbReference type="PROSITE" id="PS52015"/>
    </source>
</evidence>
<name>U6RGB4_9BACT</name>
<dbReference type="InterPro" id="IPR046878">
    <property type="entry name" value="Big_14"/>
</dbReference>
<sequence length="471" mass="53197">MKTKILVGVLFCSFMGCANKAPKSNVTSKSDPTDEAVYFVEDTVVDQSAGLQVIEALSRVYGNDPNSIGGFIGSPRCPSFLEGMFFDGSTLVFQVRGDTAHARRILESTASSKAFRLEQVSEGNYSQQQLKSILDELRRKYDSLTDTNLKTNMCGWGMGLRYITVRFILNTPEARQAFREKLLNSPAIRFEGPEQPIIDERIGTTDTLGISLHPEYSVYSTEASTASFVLLNQGNKNIMCGEHYFITYEDENGTWRELPINDAAIDIGYMVSPGRHKLFTANLYPKVHPNKPGRYRFFYEVMLNAGTASRRDILMMSEFRLTDNKQEVERAIKMKISKEPEGYGIRYIPVQEESIKENTVYEVVEEMPEFPGGGLPKLMEFIQQNVRYPQSALQSRLEGRVIVQVVIDKDGSVIQPKILRSINPVLSIDNAFCEEALRIVSIMPKWKPGSQHEIPVKVKFTFPVRFTLPTD</sequence>
<dbReference type="STRING" id="1121098.HMPREF1534_01903"/>
<dbReference type="SUPFAM" id="SSF74653">
    <property type="entry name" value="TolA/TonB C-terminal domain"/>
    <property type="match status" value="1"/>
</dbReference>
<dbReference type="InterPro" id="IPR051045">
    <property type="entry name" value="TonB-dependent_transducer"/>
</dbReference>
<dbReference type="GO" id="GO:0015031">
    <property type="term" value="P:protein transport"/>
    <property type="evidence" value="ECO:0007669"/>
    <property type="project" value="UniProtKB-KW"/>
</dbReference>
<dbReference type="EMBL" id="AQHY01000022">
    <property type="protein sequence ID" value="EOA55087.1"/>
    <property type="molecule type" value="Genomic_DNA"/>
</dbReference>
<evidence type="ECO:0000313" key="12">
    <source>
        <dbReference type="EMBL" id="EOA55087.1"/>
    </source>
</evidence>
<keyword evidence="7" id="KW-0653">Protein transport</keyword>
<feature type="chain" id="PRO_5004680044" evidence="10">
    <location>
        <begin position="21"/>
        <end position="471"/>
    </location>
</feature>
<comment type="similarity">
    <text evidence="2">Belongs to the TonB family.</text>
</comment>
<dbReference type="InterPro" id="IPR037682">
    <property type="entry name" value="TonB_C"/>
</dbReference>
<evidence type="ECO:0000256" key="2">
    <source>
        <dbReference type="ARBA" id="ARBA00006555"/>
    </source>
</evidence>
<keyword evidence="4" id="KW-1003">Cell membrane</keyword>
<keyword evidence="13" id="KW-1185">Reference proteome</keyword>
<accession>U6RGB4</accession>
<evidence type="ECO:0000256" key="1">
    <source>
        <dbReference type="ARBA" id="ARBA00004383"/>
    </source>
</evidence>
<keyword evidence="5" id="KW-0997">Cell inner membrane</keyword>
<dbReference type="HOGENOM" id="CLU_046968_0_0_10"/>
<reference evidence="12 13" key="1">
    <citation type="submission" date="2013-04" db="EMBL/GenBank/DDBJ databases">
        <title>The Genome Sequence of Bacteroides massiliensis DSM 17679.</title>
        <authorList>
            <consortium name="The Broad Institute Genomics Platform"/>
            <person name="Earl A."/>
            <person name="Ward D."/>
            <person name="Feldgarden M."/>
            <person name="Gevers D."/>
            <person name="Martens E."/>
            <person name="Fenner L."/>
            <person name="Roux V."/>
            <person name="Mallet M.N."/>
            <person name="Raoult D."/>
            <person name="Walker B."/>
            <person name="Young S."/>
            <person name="Zeng Q."/>
            <person name="Gargeya S."/>
            <person name="Fitzgerald M."/>
            <person name="Haas B."/>
            <person name="Abouelleil A."/>
            <person name="Allen A.W."/>
            <person name="Alvarado L."/>
            <person name="Arachchi H.M."/>
            <person name="Berlin A.M."/>
            <person name="Chapman S.B."/>
            <person name="Gainer-Dewar J."/>
            <person name="Goldberg J."/>
            <person name="Griggs A."/>
            <person name="Gujja S."/>
            <person name="Hansen M."/>
            <person name="Howarth C."/>
            <person name="Imamovic A."/>
            <person name="Ireland A."/>
            <person name="Larimer J."/>
            <person name="McCowan C."/>
            <person name="Murphy C."/>
            <person name="Pearson M."/>
            <person name="Poon T.W."/>
            <person name="Priest M."/>
            <person name="Roberts A."/>
            <person name="Saif S."/>
            <person name="Shea T."/>
            <person name="Sisk P."/>
            <person name="Sykes S."/>
            <person name="Wortman J."/>
            <person name="Nusbaum C."/>
            <person name="Birren B."/>
        </authorList>
    </citation>
    <scope>NUCLEOTIDE SEQUENCE [LARGE SCALE GENOMIC DNA]</scope>
    <source>
        <strain evidence="13">B84634 / Timone 84634 / DSM 17679 / JCM 13223</strain>
    </source>
</reference>
<dbReference type="Pfam" id="PF03544">
    <property type="entry name" value="TonB_C"/>
    <property type="match status" value="1"/>
</dbReference>
<dbReference type="RefSeq" id="WP_005940144.1">
    <property type="nucleotide sequence ID" value="NZ_KB890353.1"/>
</dbReference>
<keyword evidence="10" id="KW-0732">Signal</keyword>
<dbReference type="PANTHER" id="PTHR33446">
    <property type="entry name" value="PROTEIN TONB-RELATED"/>
    <property type="match status" value="1"/>
</dbReference>
<dbReference type="Pfam" id="PF20251">
    <property type="entry name" value="Big_14"/>
    <property type="match status" value="1"/>
</dbReference>
<keyword evidence="8" id="KW-1133">Transmembrane helix</keyword>
<dbReference type="PROSITE" id="PS51257">
    <property type="entry name" value="PROKAR_LIPOPROTEIN"/>
    <property type="match status" value="1"/>
</dbReference>
<organism evidence="12 13">
    <name type="scientific">Phocaeicola massiliensis B84634 = Timone 84634 = DSM 17679 = JCM 13223</name>
    <dbReference type="NCBI Taxonomy" id="1121098"/>
    <lineage>
        <taxon>Bacteria</taxon>
        <taxon>Pseudomonadati</taxon>
        <taxon>Bacteroidota</taxon>
        <taxon>Bacteroidia</taxon>
        <taxon>Bacteroidales</taxon>
        <taxon>Bacteroidaceae</taxon>
        <taxon>Phocaeicola</taxon>
    </lineage>
</organism>
<evidence type="ECO:0000256" key="6">
    <source>
        <dbReference type="ARBA" id="ARBA00022692"/>
    </source>
</evidence>
<feature type="domain" description="TonB C-terminal" evidence="11">
    <location>
        <begin position="373"/>
        <end position="471"/>
    </location>
</feature>
<keyword evidence="6" id="KW-0812">Transmembrane</keyword>
<proteinExistence type="inferred from homology"/>
<gene>
    <name evidence="12" type="ORF">HMPREF1534_01903</name>
</gene>
<evidence type="ECO:0000256" key="4">
    <source>
        <dbReference type="ARBA" id="ARBA00022475"/>
    </source>
</evidence>
<evidence type="ECO:0000256" key="9">
    <source>
        <dbReference type="ARBA" id="ARBA00023136"/>
    </source>
</evidence>
<evidence type="ECO:0000256" key="3">
    <source>
        <dbReference type="ARBA" id="ARBA00022448"/>
    </source>
</evidence>
<evidence type="ECO:0000313" key="13">
    <source>
        <dbReference type="Proteomes" id="UP000017831"/>
    </source>
</evidence>
<evidence type="ECO:0000256" key="5">
    <source>
        <dbReference type="ARBA" id="ARBA00022519"/>
    </source>
</evidence>
<dbReference type="GeneID" id="60062136"/>
<comment type="subcellular location">
    <subcellularLocation>
        <location evidence="1">Cell inner membrane</location>
        <topology evidence="1">Single-pass membrane protein</topology>
        <orientation evidence="1">Periplasmic side</orientation>
    </subcellularLocation>
</comment>
<dbReference type="AlphaFoldDB" id="U6RGB4"/>
<evidence type="ECO:0000256" key="8">
    <source>
        <dbReference type="ARBA" id="ARBA00022989"/>
    </source>
</evidence>
<dbReference type="GO" id="GO:0031992">
    <property type="term" value="F:energy transducer activity"/>
    <property type="evidence" value="ECO:0007669"/>
    <property type="project" value="TreeGrafter"/>
</dbReference>
<feature type="signal peptide" evidence="10">
    <location>
        <begin position="1"/>
        <end position="20"/>
    </location>
</feature>
<dbReference type="PROSITE" id="PS52015">
    <property type="entry name" value="TONB_CTD"/>
    <property type="match status" value="1"/>
</dbReference>
<comment type="caution">
    <text evidence="12">The sequence shown here is derived from an EMBL/GenBank/DDBJ whole genome shotgun (WGS) entry which is preliminary data.</text>
</comment>
<dbReference type="eggNOG" id="COG0810">
    <property type="taxonomic scope" value="Bacteria"/>
</dbReference>
<dbReference type="OrthoDB" id="1048921at2"/>
<protein>
    <submittedName>
        <fullName evidence="12">TonB family domain-containing protein</fullName>
    </submittedName>
</protein>
<dbReference type="GO" id="GO:0098797">
    <property type="term" value="C:plasma membrane protein complex"/>
    <property type="evidence" value="ECO:0007669"/>
    <property type="project" value="TreeGrafter"/>
</dbReference>
<dbReference type="Gene3D" id="3.30.1150.10">
    <property type="match status" value="1"/>
</dbReference>
<dbReference type="GO" id="GO:0055085">
    <property type="term" value="P:transmembrane transport"/>
    <property type="evidence" value="ECO:0007669"/>
    <property type="project" value="InterPro"/>
</dbReference>